<dbReference type="PANTHER" id="PTHR43750:SF3">
    <property type="entry name" value="UDP-GLUCOSE 6-DEHYDROGENASE TUAD"/>
    <property type="match status" value="1"/>
</dbReference>
<dbReference type="Pfam" id="PF03720">
    <property type="entry name" value="UDPG_MGDP_dh_C"/>
    <property type="match status" value="1"/>
</dbReference>
<protein>
    <recommendedName>
        <fullName evidence="4 8">UDP-glucose 6-dehydrogenase</fullName>
        <ecNumber evidence="3 8">1.1.1.22</ecNumber>
    </recommendedName>
</protein>
<dbReference type="GO" id="GO:0003979">
    <property type="term" value="F:UDP-glucose 6-dehydrogenase activity"/>
    <property type="evidence" value="ECO:0007669"/>
    <property type="project" value="UniProtKB-EC"/>
</dbReference>
<feature type="binding site" evidence="10">
    <location>
        <begin position="152"/>
        <end position="155"/>
    </location>
    <ligand>
        <name>substrate</name>
    </ligand>
</feature>
<organism evidence="13">
    <name type="scientific">Campylobacter jejuni</name>
    <dbReference type="NCBI Taxonomy" id="197"/>
    <lineage>
        <taxon>Bacteria</taxon>
        <taxon>Pseudomonadati</taxon>
        <taxon>Campylobacterota</taxon>
        <taxon>Epsilonproteobacteria</taxon>
        <taxon>Campylobacterales</taxon>
        <taxon>Campylobacteraceae</taxon>
        <taxon>Campylobacter</taxon>
    </lineage>
</organism>
<keyword evidence="5 8" id="KW-0560">Oxidoreductase</keyword>
<feature type="binding site" evidence="11">
    <location>
        <position position="35"/>
    </location>
    <ligand>
        <name>NAD(+)</name>
        <dbReference type="ChEBI" id="CHEBI:57540"/>
    </ligand>
</feature>
<feature type="binding site" evidence="11">
    <location>
        <position position="30"/>
    </location>
    <ligand>
        <name>NAD(+)</name>
        <dbReference type="ChEBI" id="CHEBI:57540"/>
    </ligand>
</feature>
<evidence type="ECO:0000256" key="2">
    <source>
        <dbReference type="ARBA" id="ARBA00006601"/>
    </source>
</evidence>
<dbReference type="InterPro" id="IPR001732">
    <property type="entry name" value="UDP-Glc/GDP-Man_DH_N"/>
</dbReference>
<evidence type="ECO:0000259" key="12">
    <source>
        <dbReference type="SMART" id="SM00984"/>
    </source>
</evidence>
<evidence type="ECO:0000313" key="13">
    <source>
        <dbReference type="EMBL" id="ECQ5996828.1"/>
    </source>
</evidence>
<dbReference type="GO" id="GO:0006065">
    <property type="term" value="P:UDP-glucuronate biosynthetic process"/>
    <property type="evidence" value="ECO:0007669"/>
    <property type="project" value="UniProtKB-UniPathway"/>
</dbReference>
<evidence type="ECO:0000256" key="4">
    <source>
        <dbReference type="ARBA" id="ARBA00015132"/>
    </source>
</evidence>
<feature type="binding site" evidence="10">
    <location>
        <position position="259"/>
    </location>
    <ligand>
        <name>substrate</name>
    </ligand>
</feature>
<feature type="binding site" evidence="10">
    <location>
        <position position="322"/>
    </location>
    <ligand>
        <name>substrate</name>
    </ligand>
</feature>
<comment type="pathway">
    <text evidence="1">Nucleotide-sugar biosynthesis; UDP-alpha-D-glucuronate biosynthesis; UDP-alpha-D-glucuronate from UDP-alpha-D-glucose: step 1/1.</text>
</comment>
<dbReference type="InterPro" id="IPR017476">
    <property type="entry name" value="UDP-Glc/GDP-Man"/>
</dbReference>
<feature type="binding site" evidence="10">
    <location>
        <begin position="251"/>
        <end position="255"/>
    </location>
    <ligand>
        <name>substrate</name>
    </ligand>
</feature>
<dbReference type="SMART" id="SM00984">
    <property type="entry name" value="UDPG_MGDP_dh_C"/>
    <property type="match status" value="1"/>
</dbReference>
<evidence type="ECO:0000256" key="7">
    <source>
        <dbReference type="ARBA" id="ARBA00047473"/>
    </source>
</evidence>
<dbReference type="Gene3D" id="1.20.5.100">
    <property type="entry name" value="Cytochrome c1, transmembrane anchor, C-terminal"/>
    <property type="match status" value="1"/>
</dbReference>
<feature type="binding site" evidence="11">
    <location>
        <position position="122"/>
    </location>
    <ligand>
        <name>NAD(+)</name>
        <dbReference type="ChEBI" id="CHEBI:57540"/>
    </ligand>
</feature>
<feature type="binding site" evidence="10">
    <location>
        <position position="206"/>
    </location>
    <ligand>
        <name>substrate</name>
    </ligand>
</feature>
<dbReference type="InterPro" id="IPR014027">
    <property type="entry name" value="UDP-Glc/GDP-Man_DH_C"/>
</dbReference>
<name>A0A5Y8Y8K1_CAMJU</name>
<comment type="caution">
    <text evidence="13">The sequence shown here is derived from an EMBL/GenBank/DDBJ whole genome shotgun (WGS) entry which is preliminary data.</text>
</comment>
<dbReference type="PIRSF" id="PIRSF000124">
    <property type="entry name" value="UDPglc_GDPman_dh"/>
    <property type="match status" value="1"/>
</dbReference>
<dbReference type="Gene3D" id="3.40.50.720">
    <property type="entry name" value="NAD(P)-binding Rossmann-like Domain"/>
    <property type="match status" value="2"/>
</dbReference>
<dbReference type="AlphaFoldDB" id="A0A5Y8Y8K1"/>
<evidence type="ECO:0000256" key="1">
    <source>
        <dbReference type="ARBA" id="ARBA00004701"/>
    </source>
</evidence>
<dbReference type="InterPro" id="IPR028357">
    <property type="entry name" value="UDPglc_DH_bac"/>
</dbReference>
<feature type="domain" description="UDP-glucose/GDP-mannose dehydrogenase C-terminal" evidence="12">
    <location>
        <begin position="315"/>
        <end position="417"/>
    </location>
</feature>
<dbReference type="EMBL" id="AAKBXL010000015">
    <property type="protein sequence ID" value="ECQ5996828.1"/>
    <property type="molecule type" value="Genomic_DNA"/>
</dbReference>
<dbReference type="InterPro" id="IPR008927">
    <property type="entry name" value="6-PGluconate_DH-like_C_sf"/>
</dbReference>
<dbReference type="SUPFAM" id="SSF52413">
    <property type="entry name" value="UDP-glucose/GDP-mannose dehydrogenase C-terminal domain"/>
    <property type="match status" value="1"/>
</dbReference>
<dbReference type="PANTHER" id="PTHR43750">
    <property type="entry name" value="UDP-GLUCOSE 6-DEHYDROGENASE TUAD"/>
    <property type="match status" value="1"/>
</dbReference>
<accession>A0A5Y8Y8K1</accession>
<evidence type="ECO:0000256" key="9">
    <source>
        <dbReference type="PIRSR" id="PIRSR500134-1"/>
    </source>
</evidence>
<dbReference type="SUPFAM" id="SSF51735">
    <property type="entry name" value="NAD(P)-binding Rossmann-fold domains"/>
    <property type="match status" value="1"/>
</dbReference>
<dbReference type="GO" id="GO:0000271">
    <property type="term" value="P:polysaccharide biosynthetic process"/>
    <property type="evidence" value="ECO:0007669"/>
    <property type="project" value="InterPro"/>
</dbReference>
<dbReference type="PIRSF" id="PIRSF500134">
    <property type="entry name" value="UDPglc_DH_bac"/>
    <property type="match status" value="1"/>
</dbReference>
<gene>
    <name evidence="13" type="ORF">FZV72_07710</name>
</gene>
<evidence type="ECO:0000256" key="11">
    <source>
        <dbReference type="PIRSR" id="PIRSR500134-3"/>
    </source>
</evidence>
<evidence type="ECO:0000256" key="6">
    <source>
        <dbReference type="ARBA" id="ARBA00023027"/>
    </source>
</evidence>
<dbReference type="Pfam" id="PF03721">
    <property type="entry name" value="UDPG_MGDP_dh_N"/>
    <property type="match status" value="1"/>
</dbReference>
<feature type="binding site" evidence="11">
    <location>
        <position position="155"/>
    </location>
    <ligand>
        <name>NAD(+)</name>
        <dbReference type="ChEBI" id="CHEBI:57540"/>
    </ligand>
</feature>
<sequence length="432" mass="47911">MKIGIIGTGYVGLPTGVGLAELGNEVICIDREKSKIDALNNGILTIYENNLEELFNKNVKEGRLKFTTSMQEGIKDVDLVIIAVGTPPHPVTKEADMKYIHAAATELADYLTGYTVIATKSTVPVGTGDDIESLISKKNPNAEFDVLSLPEFLREGFAVYDFFNPDRIIVGTNSQRAKAVIEKLYEPFKGKSKLLFVNRRSSETIKYASNAFLAIKIHYINEMANFCEKVGADILEVAKGMGLDTRIGDRFLNPGPGYGGSCFPKDTLAMAFMGKQNDIDLTLINVAIKGNEERKNHMYERILNSIKDIKNPKIAVLGLAFKDGTDDCRESPAVDIVFKLLEQKIQICAYDPKAMDLAKQILGDKIGYANSMYEAIKDADAIAILTEWKEFSSLDLKKAYDLLNHKKIIDLRNLIDKNEAIKLGFEYQGVGR</sequence>
<dbReference type="InterPro" id="IPR036220">
    <property type="entry name" value="UDP-Glc/GDP-Man_DH_C_sf"/>
</dbReference>
<dbReference type="UniPathway" id="UPA00038">
    <property type="reaction ID" value="UER00491"/>
</dbReference>
<dbReference type="NCBIfam" id="TIGR03026">
    <property type="entry name" value="NDP-sugDHase"/>
    <property type="match status" value="1"/>
</dbReference>
<comment type="catalytic activity">
    <reaction evidence="7 8">
        <text>UDP-alpha-D-glucose + 2 NAD(+) + H2O = UDP-alpha-D-glucuronate + 2 NADH + 3 H(+)</text>
        <dbReference type="Rhea" id="RHEA:23596"/>
        <dbReference type="ChEBI" id="CHEBI:15377"/>
        <dbReference type="ChEBI" id="CHEBI:15378"/>
        <dbReference type="ChEBI" id="CHEBI:57540"/>
        <dbReference type="ChEBI" id="CHEBI:57945"/>
        <dbReference type="ChEBI" id="CHEBI:58052"/>
        <dbReference type="ChEBI" id="CHEBI:58885"/>
        <dbReference type="EC" id="1.1.1.22"/>
    </reaction>
</comment>
<comment type="similarity">
    <text evidence="2 8">Belongs to the UDP-glucose/GDP-mannose dehydrogenase family.</text>
</comment>
<dbReference type="Pfam" id="PF00984">
    <property type="entry name" value="UDPG_MGDP_dh"/>
    <property type="match status" value="1"/>
</dbReference>
<dbReference type="SUPFAM" id="SSF48179">
    <property type="entry name" value="6-phosphogluconate dehydrogenase C-terminal domain-like"/>
    <property type="match status" value="1"/>
</dbReference>
<reference evidence="13" key="1">
    <citation type="submission" date="2019-08" db="EMBL/GenBank/DDBJ databases">
        <authorList>
            <person name="Ashton P.M."/>
            <person name="Dallman T."/>
            <person name="Nair S."/>
            <person name="De Pinna E."/>
            <person name="Peters T."/>
            <person name="Grant K."/>
        </authorList>
    </citation>
    <scope>NUCLEOTIDE SEQUENCE</scope>
    <source>
        <strain evidence="13">265260</strain>
    </source>
</reference>
<evidence type="ECO:0000256" key="5">
    <source>
        <dbReference type="ARBA" id="ARBA00023002"/>
    </source>
</evidence>
<feature type="binding site" evidence="11">
    <location>
        <position position="329"/>
    </location>
    <ligand>
        <name>NAD(+)</name>
        <dbReference type="ChEBI" id="CHEBI:57540"/>
    </ligand>
</feature>
<evidence type="ECO:0000256" key="10">
    <source>
        <dbReference type="PIRSR" id="PIRSR500134-2"/>
    </source>
</evidence>
<dbReference type="InterPro" id="IPR036291">
    <property type="entry name" value="NAD(P)-bd_dom_sf"/>
</dbReference>
<feature type="binding site" evidence="11">
    <location>
        <position position="86"/>
    </location>
    <ligand>
        <name>NAD(+)</name>
        <dbReference type="ChEBI" id="CHEBI:57540"/>
    </ligand>
</feature>
<feature type="binding site" evidence="11">
    <location>
        <position position="265"/>
    </location>
    <ligand>
        <name>NAD(+)</name>
        <dbReference type="ChEBI" id="CHEBI:57540"/>
    </ligand>
</feature>
<keyword evidence="6 8" id="KW-0520">NAD</keyword>
<evidence type="ECO:0000256" key="8">
    <source>
        <dbReference type="PIRNR" id="PIRNR000124"/>
    </source>
</evidence>
<dbReference type="EC" id="1.1.1.22" evidence="3 8"/>
<dbReference type="InterPro" id="IPR014026">
    <property type="entry name" value="UDP-Glc/GDP-Man_DH_dimer"/>
</dbReference>
<proteinExistence type="inferred from homology"/>
<dbReference type="GO" id="GO:0051287">
    <property type="term" value="F:NAD binding"/>
    <property type="evidence" value="ECO:0007669"/>
    <property type="project" value="InterPro"/>
</dbReference>
<feature type="active site" description="Nucleophile" evidence="9">
    <location>
        <position position="262"/>
    </location>
</feature>
<evidence type="ECO:0000256" key="3">
    <source>
        <dbReference type="ARBA" id="ARBA00012954"/>
    </source>
</evidence>